<dbReference type="InterPro" id="IPR035994">
    <property type="entry name" value="Nucleoside_phosphorylase_sf"/>
</dbReference>
<evidence type="ECO:0000313" key="7">
    <source>
        <dbReference type="EMBL" id="MBB3889939.1"/>
    </source>
</evidence>
<dbReference type="EC" id="3.2.2.9" evidence="2"/>
<dbReference type="SUPFAM" id="SSF53167">
    <property type="entry name" value="Purine and uridine phosphorylases"/>
    <property type="match status" value="1"/>
</dbReference>
<keyword evidence="7" id="KW-0326">Glycosidase</keyword>
<evidence type="ECO:0000256" key="5">
    <source>
        <dbReference type="ARBA" id="ARBA00023167"/>
    </source>
</evidence>
<proteinExistence type="predicted"/>
<dbReference type="GO" id="GO:0008930">
    <property type="term" value="F:methylthioadenosine nucleosidase activity"/>
    <property type="evidence" value="ECO:0007669"/>
    <property type="project" value="InterPro"/>
</dbReference>
<keyword evidence="4 7" id="KW-0378">Hydrolase</keyword>
<evidence type="ECO:0000256" key="1">
    <source>
        <dbReference type="ARBA" id="ARBA00004945"/>
    </source>
</evidence>
<dbReference type="GO" id="GO:0009164">
    <property type="term" value="P:nucleoside catabolic process"/>
    <property type="evidence" value="ECO:0007669"/>
    <property type="project" value="InterPro"/>
</dbReference>
<comment type="pathway">
    <text evidence="1">Amino-acid biosynthesis; L-methionine biosynthesis via salvage pathway; S-methyl-5-thio-alpha-D-ribose 1-phosphate from S-methyl-5'-thioadenosine (hydrolase route): step 1/2.</text>
</comment>
<name>A0A839ZVX8_9CAUL</name>
<dbReference type="Gene3D" id="3.40.50.1580">
    <property type="entry name" value="Nucleoside phosphorylase domain"/>
    <property type="match status" value="1"/>
</dbReference>
<dbReference type="GO" id="GO:0019509">
    <property type="term" value="P:L-methionine salvage from methylthioadenosine"/>
    <property type="evidence" value="ECO:0007669"/>
    <property type="project" value="UniProtKB-UniPathway"/>
</dbReference>
<sequence>MHAILCATPEEMAALRRVLHAGPQPEIHGPTKVWRALYRGEPVVLAQAGIGKVNAAAAATLLLSAFGARSLIFSGVAGGLNPSLSVGSVLLAERLAVHDYGIVTAGAFTPTAYGVIPVGAPVLSAPEPVDEAVRAILAQLSAAMGGRLDARLGGIVTADYFLNCPATRDELHARFGADAIDMESGAVAVVARAWNTPLYVIRTLSDLAGEDSHLTYDEMVEAAAANSAACVDVLLSLLAEG</sequence>
<dbReference type="GO" id="GO:0005829">
    <property type="term" value="C:cytosol"/>
    <property type="evidence" value="ECO:0007669"/>
    <property type="project" value="TreeGrafter"/>
</dbReference>
<evidence type="ECO:0000256" key="3">
    <source>
        <dbReference type="ARBA" id="ARBA00022605"/>
    </source>
</evidence>
<keyword evidence="5" id="KW-0486">Methionine biosynthesis</keyword>
<evidence type="ECO:0000256" key="2">
    <source>
        <dbReference type="ARBA" id="ARBA00011974"/>
    </source>
</evidence>
<dbReference type="InterPro" id="IPR010049">
    <property type="entry name" value="MTA_SAH_Nsdase"/>
</dbReference>
<dbReference type="Pfam" id="PF01048">
    <property type="entry name" value="PNP_UDP_1"/>
    <property type="match status" value="1"/>
</dbReference>
<dbReference type="RefSeq" id="WP_183769856.1">
    <property type="nucleotide sequence ID" value="NZ_JACIDK010000001.1"/>
</dbReference>
<keyword evidence="8" id="KW-1185">Reference proteome</keyword>
<dbReference type="AlphaFoldDB" id="A0A839ZVX8"/>
<dbReference type="NCBIfam" id="TIGR01704">
    <property type="entry name" value="MTA_SAH-Nsdase"/>
    <property type="match status" value="1"/>
</dbReference>
<reference evidence="7 8" key="1">
    <citation type="submission" date="2020-08" db="EMBL/GenBank/DDBJ databases">
        <title>Genomic Encyclopedia of Type Strains, Phase IV (KMG-IV): sequencing the most valuable type-strain genomes for metagenomic binning, comparative biology and taxonomic classification.</title>
        <authorList>
            <person name="Goeker M."/>
        </authorList>
    </citation>
    <scope>NUCLEOTIDE SEQUENCE [LARGE SCALE GENOMIC DNA]</scope>
    <source>
        <strain evidence="7 8">DSM 21793</strain>
    </source>
</reference>
<dbReference type="EMBL" id="JACIDK010000001">
    <property type="protein sequence ID" value="MBB3889939.1"/>
    <property type="molecule type" value="Genomic_DNA"/>
</dbReference>
<dbReference type="Proteomes" id="UP000530564">
    <property type="component" value="Unassembled WGS sequence"/>
</dbReference>
<evidence type="ECO:0000313" key="8">
    <source>
        <dbReference type="Proteomes" id="UP000530564"/>
    </source>
</evidence>
<dbReference type="CDD" id="cd09008">
    <property type="entry name" value="MTAN"/>
    <property type="match status" value="1"/>
</dbReference>
<dbReference type="GO" id="GO:0008782">
    <property type="term" value="F:adenosylhomocysteine nucleosidase activity"/>
    <property type="evidence" value="ECO:0007669"/>
    <property type="project" value="UniProtKB-EC"/>
</dbReference>
<gene>
    <name evidence="7" type="ORF">GGQ61_000636</name>
</gene>
<organism evidence="7 8">
    <name type="scientific">Phenylobacterium haematophilum</name>
    <dbReference type="NCBI Taxonomy" id="98513"/>
    <lineage>
        <taxon>Bacteria</taxon>
        <taxon>Pseudomonadati</taxon>
        <taxon>Pseudomonadota</taxon>
        <taxon>Alphaproteobacteria</taxon>
        <taxon>Caulobacterales</taxon>
        <taxon>Caulobacteraceae</taxon>
        <taxon>Phenylobacterium</taxon>
    </lineage>
</organism>
<keyword evidence="3" id="KW-0028">Amino-acid biosynthesis</keyword>
<accession>A0A839ZVX8</accession>
<dbReference type="UniPathway" id="UPA00904">
    <property type="reaction ID" value="UER00871"/>
</dbReference>
<dbReference type="GO" id="GO:0019284">
    <property type="term" value="P:L-methionine salvage from S-adenosylmethionine"/>
    <property type="evidence" value="ECO:0007669"/>
    <property type="project" value="TreeGrafter"/>
</dbReference>
<feature type="domain" description="Nucleoside phosphorylase" evidence="6">
    <location>
        <begin position="3"/>
        <end position="234"/>
    </location>
</feature>
<dbReference type="PANTHER" id="PTHR46832">
    <property type="entry name" value="5'-METHYLTHIOADENOSINE/S-ADENOSYLHOMOCYSTEINE NUCLEOSIDASE"/>
    <property type="match status" value="1"/>
</dbReference>
<evidence type="ECO:0000259" key="6">
    <source>
        <dbReference type="Pfam" id="PF01048"/>
    </source>
</evidence>
<comment type="caution">
    <text evidence="7">The sequence shown here is derived from an EMBL/GenBank/DDBJ whole genome shotgun (WGS) entry which is preliminary data.</text>
</comment>
<dbReference type="PANTHER" id="PTHR46832:SF1">
    <property type="entry name" value="5'-METHYLTHIOADENOSINE_S-ADENOSYLHOMOCYSTEINE NUCLEOSIDASE"/>
    <property type="match status" value="1"/>
</dbReference>
<evidence type="ECO:0000256" key="4">
    <source>
        <dbReference type="ARBA" id="ARBA00022801"/>
    </source>
</evidence>
<dbReference type="InterPro" id="IPR000845">
    <property type="entry name" value="Nucleoside_phosphorylase_d"/>
</dbReference>
<protein>
    <recommendedName>
        <fullName evidence="2">adenosylhomocysteine nucleosidase</fullName>
        <ecNumber evidence="2">3.2.2.9</ecNumber>
    </recommendedName>
</protein>